<evidence type="ECO:0000256" key="1">
    <source>
        <dbReference type="ARBA" id="ARBA00004496"/>
    </source>
</evidence>
<evidence type="ECO:0000313" key="8">
    <source>
        <dbReference type="EMBL" id="EIC28879.1"/>
    </source>
</evidence>
<evidence type="ECO:0000256" key="3">
    <source>
        <dbReference type="ARBA" id="ARBA00022490"/>
    </source>
</evidence>
<dbReference type="eggNOG" id="COG2518">
    <property type="taxonomic scope" value="Bacteria"/>
</dbReference>
<dbReference type="CDD" id="cd02440">
    <property type="entry name" value="AdoMet_MTases"/>
    <property type="match status" value="1"/>
</dbReference>
<evidence type="ECO:0000256" key="4">
    <source>
        <dbReference type="ARBA" id="ARBA00022603"/>
    </source>
</evidence>
<dbReference type="FunFam" id="3.40.50.150:FF:000010">
    <property type="entry name" value="Protein-L-isoaspartate O-methyltransferase"/>
    <property type="match status" value="1"/>
</dbReference>
<keyword evidence="4 7" id="KW-0489">Methyltransferase</keyword>
<evidence type="ECO:0000256" key="5">
    <source>
        <dbReference type="ARBA" id="ARBA00022679"/>
    </source>
</evidence>
<dbReference type="Pfam" id="PF01135">
    <property type="entry name" value="PCMT"/>
    <property type="match status" value="1"/>
</dbReference>
<dbReference type="NCBIfam" id="NF001453">
    <property type="entry name" value="PRK00312.1"/>
    <property type="match status" value="1"/>
</dbReference>
<dbReference type="EMBL" id="CM001475">
    <property type="protein sequence ID" value="EIC28879.1"/>
    <property type="molecule type" value="Genomic_DNA"/>
</dbReference>
<dbReference type="HOGENOM" id="CLU_055432_2_0_6"/>
<evidence type="ECO:0000313" key="9">
    <source>
        <dbReference type="Proteomes" id="UP000005090"/>
    </source>
</evidence>
<dbReference type="GO" id="GO:0004719">
    <property type="term" value="F:protein-L-isoaspartate (D-aspartate) O-methyltransferase activity"/>
    <property type="evidence" value="ECO:0007669"/>
    <property type="project" value="UniProtKB-UniRule"/>
</dbReference>
<keyword evidence="9" id="KW-1185">Reference proteome</keyword>
<dbReference type="Proteomes" id="UP000005090">
    <property type="component" value="Chromosome"/>
</dbReference>
<dbReference type="AlphaFoldDB" id="H8GH88"/>
<sequence>MKNIHRMLEDIKQETQSTAFLTGRKALSPEVMAAMRKVPREQFVAPGMEPMAFDNGPLPIGYGQTISQPFIVALMTDLLGAKLTDRILEIGTGSGYQSAILSLLAGQVYTVEVIEDLSVEAAARFEKLGYRNIHVKTGNGYEGWPEQAPYDGVIVTAAAPYIPEPLIAQLKAGGRLVIPVGRPFEHQELIVLEKQEHGDNKLGKILDVAFVPLVDKDHLKKWH</sequence>
<dbReference type="NCBIfam" id="TIGR00080">
    <property type="entry name" value="pimt"/>
    <property type="match status" value="1"/>
</dbReference>
<feature type="active site" evidence="7">
    <location>
        <position position="67"/>
    </location>
</feature>
<keyword evidence="6 7" id="KW-0949">S-adenosyl-L-methionine</keyword>
<evidence type="ECO:0000256" key="7">
    <source>
        <dbReference type="HAMAP-Rule" id="MF_00090"/>
    </source>
</evidence>
<comment type="similarity">
    <text evidence="2 7">Belongs to the methyltransferase superfamily. L-isoaspartyl/D-aspartyl protein methyltransferase family.</text>
</comment>
<dbReference type="HAMAP" id="MF_00090">
    <property type="entry name" value="PIMT"/>
    <property type="match status" value="1"/>
</dbReference>
<reference evidence="8 9" key="1">
    <citation type="journal article" date="2013" name="Genome Announc.">
        <title>Genome Sequence of the Obligate Gammaproteobacterial Methanotroph Methylomicrobium album Strain BG8.</title>
        <authorList>
            <person name="Kits K.D."/>
            <person name="Kalyuzhnaya M.G."/>
            <person name="Klotz M.G."/>
            <person name="Jetten M.S."/>
            <person name="Op den Camp H.J."/>
            <person name="Vuilleumier S."/>
            <person name="Bringel F."/>
            <person name="Dispirito A.A."/>
            <person name="Murrell J.C."/>
            <person name="Bruce D."/>
            <person name="Cheng J.F."/>
            <person name="Copeland A."/>
            <person name="Goodwin L."/>
            <person name="Hauser L."/>
            <person name="Lajus A."/>
            <person name="Land M.L."/>
            <person name="Lapidus A."/>
            <person name="Lucas S."/>
            <person name="Medigue C."/>
            <person name="Pitluck S."/>
            <person name="Woyke T."/>
            <person name="Zeytun A."/>
            <person name="Stein L.Y."/>
        </authorList>
    </citation>
    <scope>NUCLEOTIDE SEQUENCE [LARGE SCALE GENOMIC DNA]</scope>
    <source>
        <strain evidence="8 9">BG8</strain>
    </source>
</reference>
<dbReference type="SUPFAM" id="SSF53335">
    <property type="entry name" value="S-adenosyl-L-methionine-dependent methyltransferases"/>
    <property type="match status" value="1"/>
</dbReference>
<keyword evidence="3 7" id="KW-0963">Cytoplasm</keyword>
<organism evidence="8 9">
    <name type="scientific">Methylomicrobium album BG8</name>
    <dbReference type="NCBI Taxonomy" id="686340"/>
    <lineage>
        <taxon>Bacteria</taxon>
        <taxon>Pseudomonadati</taxon>
        <taxon>Pseudomonadota</taxon>
        <taxon>Gammaproteobacteria</taxon>
        <taxon>Methylococcales</taxon>
        <taxon>Methylococcaceae</taxon>
        <taxon>Methylomicrobium</taxon>
    </lineage>
</organism>
<dbReference type="EC" id="2.1.1.77" evidence="7"/>
<dbReference type="Gene3D" id="3.40.50.150">
    <property type="entry name" value="Vaccinia Virus protein VP39"/>
    <property type="match status" value="1"/>
</dbReference>
<name>H8GH88_METAL</name>
<dbReference type="PANTHER" id="PTHR11579:SF0">
    <property type="entry name" value="PROTEIN-L-ISOASPARTATE(D-ASPARTATE) O-METHYLTRANSFERASE"/>
    <property type="match status" value="1"/>
</dbReference>
<comment type="catalytic activity">
    <reaction evidence="7">
        <text>[protein]-L-isoaspartate + S-adenosyl-L-methionine = [protein]-L-isoaspartate alpha-methyl ester + S-adenosyl-L-homocysteine</text>
        <dbReference type="Rhea" id="RHEA:12705"/>
        <dbReference type="Rhea" id="RHEA-COMP:12143"/>
        <dbReference type="Rhea" id="RHEA-COMP:12144"/>
        <dbReference type="ChEBI" id="CHEBI:57856"/>
        <dbReference type="ChEBI" id="CHEBI:59789"/>
        <dbReference type="ChEBI" id="CHEBI:90596"/>
        <dbReference type="ChEBI" id="CHEBI:90598"/>
        <dbReference type="EC" id="2.1.1.77"/>
    </reaction>
</comment>
<dbReference type="RefSeq" id="WP_005370288.1">
    <property type="nucleotide sequence ID" value="NZ_CM001475.1"/>
</dbReference>
<comment type="function">
    <text evidence="7">Catalyzes the methyl esterification of L-isoaspartyl residues in peptides and proteins that result from spontaneous decomposition of normal L-aspartyl and L-asparaginyl residues. It plays a role in the repair and/or degradation of damaged proteins.</text>
</comment>
<dbReference type="InterPro" id="IPR029063">
    <property type="entry name" value="SAM-dependent_MTases_sf"/>
</dbReference>
<evidence type="ECO:0000256" key="6">
    <source>
        <dbReference type="ARBA" id="ARBA00022691"/>
    </source>
</evidence>
<dbReference type="STRING" id="686340.Metal_1060"/>
<dbReference type="PANTHER" id="PTHR11579">
    <property type="entry name" value="PROTEIN-L-ISOASPARTATE O-METHYLTRANSFERASE"/>
    <property type="match status" value="1"/>
</dbReference>
<gene>
    <name evidence="7" type="primary">pcm</name>
    <name evidence="8" type="ORF">Metal_1060</name>
</gene>
<dbReference type="GO" id="GO:0032259">
    <property type="term" value="P:methylation"/>
    <property type="evidence" value="ECO:0007669"/>
    <property type="project" value="UniProtKB-KW"/>
</dbReference>
<accession>H8GH88</accession>
<dbReference type="GO" id="GO:0005737">
    <property type="term" value="C:cytoplasm"/>
    <property type="evidence" value="ECO:0007669"/>
    <property type="project" value="UniProtKB-SubCell"/>
</dbReference>
<proteinExistence type="inferred from homology"/>
<comment type="subcellular location">
    <subcellularLocation>
        <location evidence="1 7">Cytoplasm</location>
    </subcellularLocation>
</comment>
<keyword evidence="5 7" id="KW-0808">Transferase</keyword>
<dbReference type="GO" id="GO:0030091">
    <property type="term" value="P:protein repair"/>
    <property type="evidence" value="ECO:0007669"/>
    <property type="project" value="UniProtKB-UniRule"/>
</dbReference>
<protein>
    <recommendedName>
        <fullName evidence="7">Protein-L-isoaspartate O-methyltransferase</fullName>
        <ecNumber evidence="7">2.1.1.77</ecNumber>
    </recommendedName>
    <alternativeName>
        <fullName evidence="7">L-isoaspartyl protein carboxyl methyltransferase</fullName>
    </alternativeName>
    <alternativeName>
        <fullName evidence="7">Protein L-isoaspartyl methyltransferase</fullName>
    </alternativeName>
    <alternativeName>
        <fullName evidence="7">Protein-beta-aspartate methyltransferase</fullName>
        <shortName evidence="7">PIMT</shortName>
    </alternativeName>
</protein>
<evidence type="ECO:0000256" key="2">
    <source>
        <dbReference type="ARBA" id="ARBA00005369"/>
    </source>
</evidence>
<dbReference type="InterPro" id="IPR000682">
    <property type="entry name" value="PCMT"/>
</dbReference>